<accession>A0A1K2HXN6</accession>
<dbReference type="Gene3D" id="3.90.1640.20">
    <property type="entry name" value="TON_0340"/>
    <property type="match status" value="1"/>
</dbReference>
<dbReference type="EMBL" id="FPKU01000001">
    <property type="protein sequence ID" value="SFZ83755.1"/>
    <property type="molecule type" value="Genomic_DNA"/>
</dbReference>
<dbReference type="STRING" id="665118.SAMN02983003_1827"/>
<proteinExistence type="predicted"/>
<dbReference type="Proteomes" id="UP000183447">
    <property type="component" value="Unassembled WGS sequence"/>
</dbReference>
<feature type="domain" description="D-glutamate cyclase-like C-terminal" evidence="1">
    <location>
        <begin position="11"/>
        <end position="320"/>
    </location>
</feature>
<dbReference type="RefSeq" id="WP_072341176.1">
    <property type="nucleotide sequence ID" value="NZ_FPKU01000001.1"/>
</dbReference>
<dbReference type="PANTHER" id="PTHR32022:SF10">
    <property type="entry name" value="D-GLUTAMATE CYCLASE, MITOCHONDRIAL"/>
    <property type="match status" value="1"/>
</dbReference>
<organism evidence="2 3">
    <name type="scientific">Devosia enhydra</name>
    <dbReference type="NCBI Taxonomy" id="665118"/>
    <lineage>
        <taxon>Bacteria</taxon>
        <taxon>Pseudomonadati</taxon>
        <taxon>Pseudomonadota</taxon>
        <taxon>Alphaproteobacteria</taxon>
        <taxon>Hyphomicrobiales</taxon>
        <taxon>Devosiaceae</taxon>
        <taxon>Devosia</taxon>
    </lineage>
</organism>
<sequence length="339" mass="35270">MPDYIGEAVDQLITIEVKNRGGPHGILAPLYKAARTLHGGRPLTALIAEALKARIRPGDTVFIVTGAGYVPTMEKGESDGPPGAAALARVLQKGLGAVPVFVMEANHVDVMSAAATAAGLGLRKFVHARDQKMGAAFAIAPDSQYAVPGWIASIVDEMKPAAVIGCERLSPGKDGAIYAAKGLPLSGPNAINEGLVDISGVMPAAKAAGALTIGIGDHGNELGFGTIYDTVVATMPHGEKLATTVSADLVLPAMTSNWGAYGIEACLAFLLKRPELMHPPEMEERILRRCFEAGVLEASAFTADFLVDGLDGETSISIVQILGNIVRKNLEVPVGYAGR</sequence>
<dbReference type="AlphaFoldDB" id="A0A1K2HXN6"/>
<protein>
    <recommendedName>
        <fullName evidence="1">D-glutamate cyclase-like C-terminal domain-containing protein</fullName>
    </recommendedName>
</protein>
<name>A0A1K2HXN6_9HYPH</name>
<dbReference type="Pfam" id="PF14336">
    <property type="entry name" value="GLUCM-like_C"/>
    <property type="match status" value="1"/>
</dbReference>
<dbReference type="InterPro" id="IPR025504">
    <property type="entry name" value="GLUCM_C"/>
</dbReference>
<keyword evidence="3" id="KW-1185">Reference proteome</keyword>
<dbReference type="PANTHER" id="PTHR32022">
    <property type="entry name" value="D-GLUTAMATE CYCLASE, MITOCHONDRIAL"/>
    <property type="match status" value="1"/>
</dbReference>
<gene>
    <name evidence="2" type="ORF">SAMN02983003_1827</name>
</gene>
<reference evidence="2 3" key="1">
    <citation type="submission" date="2016-11" db="EMBL/GenBank/DDBJ databases">
        <authorList>
            <person name="Jaros S."/>
            <person name="Januszkiewicz K."/>
            <person name="Wedrychowicz H."/>
        </authorList>
    </citation>
    <scope>NUCLEOTIDE SEQUENCE [LARGE SCALE GENOMIC DNA]</scope>
    <source>
        <strain evidence="2 3">ATCC 23634</strain>
    </source>
</reference>
<dbReference type="OrthoDB" id="1668885at2"/>
<evidence type="ECO:0000259" key="1">
    <source>
        <dbReference type="Pfam" id="PF14336"/>
    </source>
</evidence>
<evidence type="ECO:0000313" key="2">
    <source>
        <dbReference type="EMBL" id="SFZ83755.1"/>
    </source>
</evidence>
<evidence type="ECO:0000313" key="3">
    <source>
        <dbReference type="Proteomes" id="UP000183447"/>
    </source>
</evidence>